<feature type="region of interest" description="Disordered" evidence="4">
    <location>
        <begin position="358"/>
        <end position="431"/>
    </location>
</feature>
<keyword evidence="2" id="KW-0677">Repeat</keyword>
<evidence type="ECO:0000256" key="3">
    <source>
        <dbReference type="PROSITE-ProRule" id="PRU00221"/>
    </source>
</evidence>
<dbReference type="SMART" id="SM00320">
    <property type="entry name" value="WD40"/>
    <property type="match status" value="7"/>
</dbReference>
<feature type="repeat" description="WD" evidence="3">
    <location>
        <begin position="139"/>
        <end position="180"/>
    </location>
</feature>
<dbReference type="PANTHER" id="PTHR44019:SF8">
    <property type="entry name" value="POC1 CENTRIOLAR PROTEIN HOMOLOG"/>
    <property type="match status" value="1"/>
</dbReference>
<accession>A0A078AEM7</accession>
<dbReference type="PRINTS" id="PR00320">
    <property type="entry name" value="GPROTEINBRPT"/>
</dbReference>
<dbReference type="EMBL" id="CCKQ01008470">
    <property type="protein sequence ID" value="CDW79927.1"/>
    <property type="molecule type" value="Genomic_DNA"/>
</dbReference>
<keyword evidence="1 3" id="KW-0853">WD repeat</keyword>
<feature type="repeat" description="WD" evidence="3">
    <location>
        <begin position="307"/>
        <end position="348"/>
    </location>
</feature>
<evidence type="ECO:0000256" key="1">
    <source>
        <dbReference type="ARBA" id="ARBA00022574"/>
    </source>
</evidence>
<dbReference type="InterPro" id="IPR019775">
    <property type="entry name" value="WD40_repeat_CS"/>
</dbReference>
<dbReference type="AlphaFoldDB" id="A0A078AEM7"/>
<dbReference type="InterPro" id="IPR036322">
    <property type="entry name" value="WD40_repeat_dom_sf"/>
</dbReference>
<evidence type="ECO:0000313" key="6">
    <source>
        <dbReference type="Proteomes" id="UP000039865"/>
    </source>
</evidence>
<dbReference type="OMA" id="INAHANW"/>
<dbReference type="SUPFAM" id="SSF50978">
    <property type="entry name" value="WD40 repeat-like"/>
    <property type="match status" value="1"/>
</dbReference>
<evidence type="ECO:0000256" key="4">
    <source>
        <dbReference type="SAM" id="MobiDB-lite"/>
    </source>
</evidence>
<keyword evidence="6" id="KW-1185">Reference proteome</keyword>
<evidence type="ECO:0000256" key="2">
    <source>
        <dbReference type="ARBA" id="ARBA00022737"/>
    </source>
</evidence>
<dbReference type="Proteomes" id="UP000039865">
    <property type="component" value="Unassembled WGS sequence"/>
</dbReference>
<dbReference type="CDD" id="cd00200">
    <property type="entry name" value="WD40"/>
    <property type="match status" value="1"/>
</dbReference>
<reference evidence="5 6" key="1">
    <citation type="submission" date="2014-06" db="EMBL/GenBank/DDBJ databases">
        <authorList>
            <person name="Swart Estienne"/>
        </authorList>
    </citation>
    <scope>NUCLEOTIDE SEQUENCE [LARGE SCALE GENOMIC DNA]</scope>
    <source>
        <strain evidence="5 6">130c</strain>
    </source>
</reference>
<gene>
    <name evidence="5" type="primary">Contig4661.g4973</name>
    <name evidence="5" type="ORF">STYLEM_8919</name>
</gene>
<dbReference type="Pfam" id="PF00400">
    <property type="entry name" value="WD40"/>
    <property type="match status" value="7"/>
</dbReference>
<dbReference type="InterPro" id="IPR050505">
    <property type="entry name" value="WDR55/POC1"/>
</dbReference>
<feature type="compositionally biased region" description="Polar residues" evidence="4">
    <location>
        <begin position="360"/>
        <end position="424"/>
    </location>
</feature>
<dbReference type="PANTHER" id="PTHR44019">
    <property type="entry name" value="WD REPEAT-CONTAINING PROTEIN 55"/>
    <property type="match status" value="1"/>
</dbReference>
<feature type="repeat" description="WD" evidence="3">
    <location>
        <begin position="55"/>
        <end position="89"/>
    </location>
</feature>
<organism evidence="5 6">
    <name type="scientific">Stylonychia lemnae</name>
    <name type="common">Ciliate</name>
    <dbReference type="NCBI Taxonomy" id="5949"/>
    <lineage>
        <taxon>Eukaryota</taxon>
        <taxon>Sar</taxon>
        <taxon>Alveolata</taxon>
        <taxon>Ciliophora</taxon>
        <taxon>Intramacronucleata</taxon>
        <taxon>Spirotrichea</taxon>
        <taxon>Stichotrichia</taxon>
        <taxon>Sporadotrichida</taxon>
        <taxon>Oxytrichidae</taxon>
        <taxon>Stylonychinae</taxon>
        <taxon>Stylonychia</taxon>
    </lineage>
</organism>
<dbReference type="InParanoid" id="A0A078AEM7"/>
<dbReference type="PROSITE" id="PS00678">
    <property type="entry name" value="WD_REPEATS_1"/>
    <property type="match status" value="4"/>
</dbReference>
<feature type="repeat" description="WD" evidence="3">
    <location>
        <begin position="97"/>
        <end position="128"/>
    </location>
</feature>
<proteinExistence type="predicted"/>
<dbReference type="PROSITE" id="PS50294">
    <property type="entry name" value="WD_REPEATS_REGION"/>
    <property type="match status" value="7"/>
</dbReference>
<dbReference type="PROSITE" id="PS50082">
    <property type="entry name" value="WD_REPEATS_2"/>
    <property type="match status" value="7"/>
</dbReference>
<dbReference type="InterPro" id="IPR001680">
    <property type="entry name" value="WD40_rpt"/>
</dbReference>
<name>A0A078AEM7_STYLE</name>
<feature type="repeat" description="WD" evidence="3">
    <location>
        <begin position="223"/>
        <end position="264"/>
    </location>
</feature>
<dbReference type="InterPro" id="IPR020472">
    <property type="entry name" value="WD40_PAC1"/>
</dbReference>
<feature type="repeat" description="WD" evidence="3">
    <location>
        <begin position="181"/>
        <end position="222"/>
    </location>
</feature>
<dbReference type="OrthoDB" id="7875889at2759"/>
<feature type="repeat" description="WD" evidence="3">
    <location>
        <begin position="265"/>
        <end position="306"/>
    </location>
</feature>
<dbReference type="Gene3D" id="2.130.10.10">
    <property type="entry name" value="YVTN repeat-like/Quinoprotein amine dehydrogenase"/>
    <property type="match status" value="3"/>
</dbReference>
<evidence type="ECO:0000313" key="5">
    <source>
        <dbReference type="EMBL" id="CDW79927.1"/>
    </source>
</evidence>
<dbReference type="InterPro" id="IPR015943">
    <property type="entry name" value="WD40/YVTN_repeat-like_dom_sf"/>
</dbReference>
<protein>
    <submittedName>
        <fullName evidence="5">Poc1 centriolar protein homolog a</fullName>
    </submittedName>
</protein>
<sequence>MKSNLSQFGGPTSLPSQSTMQLHSQIGINNNGLNGQGQHPKFFAKVGDPALKRSFKGHKDGITAIAFNPNLKQVISSSLDGTLMVWNFKPSLRPYRFIGHKGQVHDLSVTPDGQTIASCSQDETVRIWTNSVQGHSQVIKSHSAPVRSVALSSDGHLLLSGSDDKTLKVFTTNDRKFMFTINAHANWIRSCQFSPDTRLIGSGSDDKSVRLWDVTQKSLIKSFEDHEGAVTSVRFHPDGTCIASGSVDKSIKIWDIRSQRLLQHYDAHTDRVNAVAFHPNGRFLLSASNDATLKIWDLRQGHILYTLYGHEGASNCVNFSPCGDYFTSAGADQIVMVWKSNLNDTEQEVIEELGGASSAGAHNQSTNGPQHHASGIQSNRKSVDMSSRQNPSSRYGNLTKQAPRQEQTQQYQLPTSNRNPTSGYGLNEFSHRPMTTTGVIVPPDQDLNAFEQQNHHLSGSSEELAQTLEKVVSQLDIISRTLHVLEQRVSMNEESVQNVWEYFKEIRDMQKAAPLQQTNHTQSNPGFAMSLGPSGMQQTYNTQQFGYQQTASQKLDFNDVKQQQLLQQQQYDEINEREGDENQNFNN</sequence>